<keyword evidence="2" id="KW-1185">Reference proteome</keyword>
<evidence type="ECO:0000313" key="1">
    <source>
        <dbReference type="EMBL" id="WVZ19466.1"/>
    </source>
</evidence>
<dbReference type="AlphaFoldDB" id="A0AAQ3NZN5"/>
<reference evidence="1 2" key="1">
    <citation type="journal article" date="2023" name="Life. Sci Alliance">
        <title>Evolutionary insights into 3D genome organization and epigenetic landscape of Vigna mungo.</title>
        <authorList>
            <person name="Junaid A."/>
            <person name="Singh B."/>
            <person name="Bhatia S."/>
        </authorList>
    </citation>
    <scope>NUCLEOTIDE SEQUENCE [LARGE SCALE GENOMIC DNA]</scope>
    <source>
        <strain evidence="1">Urdbean</strain>
    </source>
</reference>
<feature type="non-terminal residue" evidence="1">
    <location>
        <position position="1"/>
    </location>
</feature>
<dbReference type="PANTHER" id="PTHR47381">
    <property type="entry name" value="ALPHA/BETA-HYDROLASES SUPERFAMILY PROTEIN"/>
    <property type="match status" value="1"/>
</dbReference>
<protein>
    <submittedName>
        <fullName evidence="1">Uncharacterized protein</fullName>
    </submittedName>
</protein>
<name>A0AAQ3NZN5_VIGMU</name>
<organism evidence="1 2">
    <name type="scientific">Vigna mungo</name>
    <name type="common">Black gram</name>
    <name type="synonym">Phaseolus mungo</name>
    <dbReference type="NCBI Taxonomy" id="3915"/>
    <lineage>
        <taxon>Eukaryota</taxon>
        <taxon>Viridiplantae</taxon>
        <taxon>Streptophyta</taxon>
        <taxon>Embryophyta</taxon>
        <taxon>Tracheophyta</taxon>
        <taxon>Spermatophyta</taxon>
        <taxon>Magnoliopsida</taxon>
        <taxon>eudicotyledons</taxon>
        <taxon>Gunneridae</taxon>
        <taxon>Pentapetalae</taxon>
        <taxon>rosids</taxon>
        <taxon>fabids</taxon>
        <taxon>Fabales</taxon>
        <taxon>Fabaceae</taxon>
        <taxon>Papilionoideae</taxon>
        <taxon>50 kb inversion clade</taxon>
        <taxon>NPAAA clade</taxon>
        <taxon>indigoferoid/millettioid clade</taxon>
        <taxon>Phaseoleae</taxon>
        <taxon>Vigna</taxon>
    </lineage>
</organism>
<gene>
    <name evidence="1" type="ORF">V8G54_006788</name>
</gene>
<evidence type="ECO:0000313" key="2">
    <source>
        <dbReference type="Proteomes" id="UP001374535"/>
    </source>
</evidence>
<dbReference type="EMBL" id="CP144699">
    <property type="protein sequence ID" value="WVZ19466.1"/>
    <property type="molecule type" value="Genomic_DNA"/>
</dbReference>
<dbReference type="PANTHER" id="PTHR47381:SF3">
    <property type="entry name" value="ALPHA_BETA-HYDROLASES SUPERFAMILY PROTEIN"/>
    <property type="match status" value="1"/>
</dbReference>
<dbReference type="Proteomes" id="UP001374535">
    <property type="component" value="Chromosome 2"/>
</dbReference>
<proteinExistence type="predicted"/>
<sequence>IRILAFHPKADIENLEELLQEDNFVYEYGVRRTKTVSSVDFLKLKESDIRRERHAFIFLHSSYSDKEPVRDRIAPGLPSQFDSPYSIPTFVPCPLLILNGAKDPLEIPRAKASLVYRKFHCLDNFKV</sequence>
<accession>A0AAQ3NZN5</accession>